<keyword evidence="1" id="KW-0472">Membrane</keyword>
<proteinExistence type="predicted"/>
<dbReference type="PANTHER" id="PTHR33344">
    <property type="entry name" value="OS02G0761600 PROTEIN"/>
    <property type="match status" value="1"/>
</dbReference>
<dbReference type="Proteomes" id="UP000655225">
    <property type="component" value="Unassembled WGS sequence"/>
</dbReference>
<comment type="caution">
    <text evidence="2">The sequence shown here is derived from an EMBL/GenBank/DDBJ whole genome shotgun (WGS) entry which is preliminary data.</text>
</comment>
<dbReference type="AlphaFoldDB" id="A0A835D803"/>
<feature type="transmembrane region" description="Helical" evidence="1">
    <location>
        <begin position="16"/>
        <end position="36"/>
    </location>
</feature>
<keyword evidence="1" id="KW-1133">Transmembrane helix</keyword>
<evidence type="ECO:0000313" key="2">
    <source>
        <dbReference type="EMBL" id="KAF8394218.1"/>
    </source>
</evidence>
<dbReference type="PANTHER" id="PTHR33344:SF7">
    <property type="entry name" value="TRANSMEMBRANE PROTEIN"/>
    <property type="match status" value="1"/>
</dbReference>
<sequence length="260" mass="28884">MENQQSLRLRFSFRNATIIVCFFNLVTVLLLLQGFLSAASNRKLGRNQSDAVNVYSLLRKVGDSLLFIFDDMKIFLISSFCKTLWSVFPVIPFWHLVHCIVASVESLDYRCQALSIALPVANLDEGLQHRYIKESEEMRRAMQPLELIKRVIQLVQVREIEQEAHSEPETVQQKETKQTAALDLSKRLKDFRSVTDANNLKGDTCAGGDCMVDGACGREAGGDIHRAFEGAKEEEASGVAAASGAAPIRGGMTSDLVEML</sequence>
<evidence type="ECO:0000256" key="1">
    <source>
        <dbReference type="SAM" id="Phobius"/>
    </source>
</evidence>
<keyword evidence="1" id="KW-0812">Transmembrane</keyword>
<accession>A0A835D803</accession>
<name>A0A835D803_TETSI</name>
<organism evidence="2 3">
    <name type="scientific">Tetracentron sinense</name>
    <name type="common">Spur-leaf</name>
    <dbReference type="NCBI Taxonomy" id="13715"/>
    <lineage>
        <taxon>Eukaryota</taxon>
        <taxon>Viridiplantae</taxon>
        <taxon>Streptophyta</taxon>
        <taxon>Embryophyta</taxon>
        <taxon>Tracheophyta</taxon>
        <taxon>Spermatophyta</taxon>
        <taxon>Magnoliopsida</taxon>
        <taxon>Trochodendrales</taxon>
        <taxon>Trochodendraceae</taxon>
        <taxon>Tetracentron</taxon>
    </lineage>
</organism>
<dbReference type="EMBL" id="JABCRI010000014">
    <property type="protein sequence ID" value="KAF8394218.1"/>
    <property type="molecule type" value="Genomic_DNA"/>
</dbReference>
<protein>
    <submittedName>
        <fullName evidence="2">Uncharacterized protein</fullName>
    </submittedName>
</protein>
<dbReference type="OrthoDB" id="994207at2759"/>
<gene>
    <name evidence="2" type="ORF">HHK36_020425</name>
</gene>
<reference evidence="2 3" key="1">
    <citation type="submission" date="2020-04" db="EMBL/GenBank/DDBJ databases">
        <title>Plant Genome Project.</title>
        <authorList>
            <person name="Zhang R.-G."/>
        </authorList>
    </citation>
    <scope>NUCLEOTIDE SEQUENCE [LARGE SCALE GENOMIC DNA]</scope>
    <source>
        <strain evidence="2">YNK0</strain>
        <tissue evidence="2">Leaf</tissue>
    </source>
</reference>
<keyword evidence="3" id="KW-1185">Reference proteome</keyword>
<evidence type="ECO:0000313" key="3">
    <source>
        <dbReference type="Proteomes" id="UP000655225"/>
    </source>
</evidence>